<accession>K4LQG8</accession>
<evidence type="ECO:0000313" key="1">
    <source>
        <dbReference type="EMBL" id="AFV10324.1"/>
    </source>
</evidence>
<dbReference type="STRING" id="1089553.Tph_c00750"/>
<gene>
    <name evidence="1" type="ordered locus">Tph_c00750</name>
</gene>
<dbReference type="eggNOG" id="ENOG50342V4">
    <property type="taxonomic scope" value="Bacteria"/>
</dbReference>
<dbReference type="EMBL" id="CP003732">
    <property type="protein sequence ID" value="AFV10324.1"/>
    <property type="molecule type" value="Genomic_DNA"/>
</dbReference>
<evidence type="ECO:0000313" key="2">
    <source>
        <dbReference type="Proteomes" id="UP000000467"/>
    </source>
</evidence>
<dbReference type="AlphaFoldDB" id="K4LQG8"/>
<sequence length="90" mass="10919">MFIRIVRVRDLRYMQIAHNYYVSGGYPRQRVISSLGRYDEDRYRQIQDILRDMQKLKRMQEVIDEIKNPPILPGMGSCRRFRLRPGFRKG</sequence>
<keyword evidence="2" id="KW-1185">Reference proteome</keyword>
<protein>
    <submittedName>
        <fullName evidence="1">Uncharacterized protein</fullName>
    </submittedName>
</protein>
<dbReference type="Proteomes" id="UP000000467">
    <property type="component" value="Chromosome"/>
</dbReference>
<reference evidence="1 2" key="1">
    <citation type="journal article" date="2012" name="BMC Genomics">
        <title>Genome-guided analysis of physiological and morphological traits of the fermentative acetate oxidizer Thermacetogenium phaeum.</title>
        <authorList>
            <person name="Oehler D."/>
            <person name="Poehlein A."/>
            <person name="Leimbach A."/>
            <person name="Muller N."/>
            <person name="Daniel R."/>
            <person name="Gottschalk G."/>
            <person name="Schink B."/>
        </authorList>
    </citation>
    <scope>NUCLEOTIDE SEQUENCE [LARGE SCALE GENOMIC DNA]</scope>
    <source>
        <strain evidence="2">ATCC BAA-254 / DSM 26808 / PB</strain>
    </source>
</reference>
<dbReference type="KEGG" id="tpz:Tph_c00750"/>
<dbReference type="HOGENOM" id="CLU_2439813_0_0_9"/>
<name>K4LQG8_THEPS</name>
<organism evidence="1 2">
    <name type="scientific">Thermacetogenium phaeum (strain ATCC BAA-254 / DSM 26808 / PB)</name>
    <dbReference type="NCBI Taxonomy" id="1089553"/>
    <lineage>
        <taxon>Bacteria</taxon>
        <taxon>Bacillati</taxon>
        <taxon>Bacillota</taxon>
        <taxon>Clostridia</taxon>
        <taxon>Thermoanaerobacterales</taxon>
        <taxon>Thermoanaerobacteraceae</taxon>
        <taxon>Thermacetogenium</taxon>
    </lineage>
</organism>
<proteinExistence type="predicted"/>